<dbReference type="Pfam" id="PF07974">
    <property type="entry name" value="EGF_2"/>
    <property type="match status" value="1"/>
</dbReference>
<feature type="domain" description="EGF-like" evidence="6">
    <location>
        <begin position="424"/>
        <end position="456"/>
    </location>
</feature>
<evidence type="ECO:0000259" key="6">
    <source>
        <dbReference type="PROSITE" id="PS50026"/>
    </source>
</evidence>
<keyword evidence="1" id="KW-0732">Signal</keyword>
<keyword evidence="5" id="KW-0812">Transmembrane</keyword>
<keyword evidence="2 3" id="KW-1015">Disulfide bond</keyword>
<keyword evidence="3" id="KW-0245">EGF-like domain</keyword>
<evidence type="ECO:0000313" key="9">
    <source>
        <dbReference type="Proteomes" id="UP000008142"/>
    </source>
</evidence>
<feature type="domain" description="BPP" evidence="7">
    <location>
        <begin position="450"/>
        <end position="790"/>
    </location>
</feature>
<dbReference type="Proteomes" id="UP000008142">
    <property type="component" value="Unassembled WGS sequence"/>
</dbReference>
<dbReference type="GO" id="GO:0016158">
    <property type="term" value="F:inositol hexakisphosphate 3-phosphatase activity"/>
    <property type="evidence" value="ECO:0007669"/>
    <property type="project" value="InterPro"/>
</dbReference>
<feature type="domain" description="BPP" evidence="7">
    <location>
        <begin position="74"/>
        <end position="380"/>
    </location>
</feature>
<gene>
    <name evidence="8" type="ORF">HCEG_01571</name>
</gene>
<dbReference type="Gene3D" id="2.10.25.10">
    <property type="entry name" value="Laminin"/>
    <property type="match status" value="1"/>
</dbReference>
<evidence type="ECO:0000259" key="7">
    <source>
        <dbReference type="PROSITE" id="PS51662"/>
    </source>
</evidence>
<feature type="disulfide bond" evidence="3">
    <location>
        <begin position="428"/>
        <end position="438"/>
    </location>
</feature>
<dbReference type="AlphaFoldDB" id="F0U5X4"/>
<dbReference type="PANTHER" id="PTHR14949:SF56">
    <property type="entry name" value="EGF-LIKE-DOMAIN, MULTIPLE 7"/>
    <property type="match status" value="1"/>
</dbReference>
<accession>F0U5X4</accession>
<feature type="transmembrane region" description="Helical" evidence="5">
    <location>
        <begin position="50"/>
        <end position="71"/>
    </location>
</feature>
<evidence type="ECO:0000256" key="1">
    <source>
        <dbReference type="ARBA" id="ARBA00022729"/>
    </source>
</evidence>
<reference evidence="9" key="1">
    <citation type="submission" date="2008-07" db="EMBL/GenBank/DDBJ databases">
        <title>Annotation of Ajellomyces capsulatus strain H88.</title>
        <authorList>
            <person name="Champion M."/>
            <person name="Cuomo C."/>
            <person name="Ma L.-J."/>
            <person name="Henn M.R."/>
            <person name="Sil A."/>
            <person name="Goldman B."/>
            <person name="Young S.K."/>
            <person name="Kodira C.D."/>
            <person name="Zeng Q."/>
            <person name="Koehrsen M."/>
            <person name="Alvarado L."/>
            <person name="Berlin A."/>
            <person name="Borenstein D."/>
            <person name="Chen Z."/>
            <person name="Engels R."/>
            <person name="Freedman E."/>
            <person name="Gellesch M."/>
            <person name="Goldberg J."/>
            <person name="Griggs A."/>
            <person name="Gujja S."/>
            <person name="Heiman D."/>
            <person name="Hepburn T."/>
            <person name="Howarth C."/>
            <person name="Jen D."/>
            <person name="Larson L."/>
            <person name="Lewis B."/>
            <person name="Mehta T."/>
            <person name="Park D."/>
            <person name="Pearson M."/>
            <person name="Roberts A."/>
            <person name="Saif S."/>
            <person name="Shea T."/>
            <person name="Shenoy N."/>
            <person name="Sisk P."/>
            <person name="Stolte C."/>
            <person name="Sykes S."/>
            <person name="Walk T."/>
            <person name="White J."/>
            <person name="Yandava C."/>
            <person name="Klein B."/>
            <person name="McEwen J.G."/>
            <person name="Puccia R."/>
            <person name="Goldman G.H."/>
            <person name="Felipe M.S."/>
            <person name="Nino-Vega G."/>
            <person name="San-Blas G."/>
            <person name="Taylor J."/>
            <person name="Mendoza L."/>
            <person name="Galagan J."/>
            <person name="Nusbaum C."/>
            <person name="Birren B."/>
        </authorList>
    </citation>
    <scope>NUCLEOTIDE SEQUENCE [LARGE SCALE GENOMIC DNA]</scope>
    <source>
        <strain evidence="9">H88</strain>
    </source>
</reference>
<evidence type="ECO:0000256" key="5">
    <source>
        <dbReference type="SAM" id="Phobius"/>
    </source>
</evidence>
<evidence type="ECO:0000256" key="3">
    <source>
        <dbReference type="PROSITE-ProRule" id="PRU00076"/>
    </source>
</evidence>
<keyword evidence="5" id="KW-1133">Transmembrane helix</keyword>
<feature type="region of interest" description="Disordered" evidence="4">
    <location>
        <begin position="1219"/>
        <end position="1252"/>
    </location>
</feature>
<protein>
    <submittedName>
        <fullName evidence="8">3-phytase</fullName>
    </submittedName>
</protein>
<dbReference type="VEuPathDB" id="FungiDB:I7I53_06684"/>
<evidence type="ECO:0000256" key="2">
    <source>
        <dbReference type="ARBA" id="ARBA00023157"/>
    </source>
</evidence>
<dbReference type="InterPro" id="IPR011042">
    <property type="entry name" value="6-blade_b-propeller_TolB-like"/>
</dbReference>
<dbReference type="PROSITE" id="PS51662">
    <property type="entry name" value="BP_PHYTASE"/>
    <property type="match status" value="2"/>
</dbReference>
<sequence length="1274" mass="139725">MDAIDNGSLMPNWEASCGHEVGIRAEQRKQRLIGLALPFRNWEEMPAMDSLLLGATTLASAAALALTLVFLQGAAPTLAAIATASVPVSSLTNDVEGDFSVIYYGKKNAESLLVGNDGSAATGGWKAWKLVTDPTTNTLREHTASVHGRTKVVGVMYDVGEKDVIVSIAATDSVLRVYEVADPGERPSNRKVMLGDWSALCPWRSPKTGNQYFYLFGKKRAVQFIIRREGSKFEILEVQTFDLPVEPNSCAVSPREGTVYFSADDDKTIYSFTAKDSTTAPEITVLGKAEDDITGLATYVTEASIYLFVASGDTIGIYSPKLELRGTIELTNIEDIEIEGLSIGQSKSANHPAGLLSYVLASKARKSFGVSSLELAFKKLDLEVNVKHNPRPSKHFPKGNKHNGFGNRDGSLSCFAGFAGKKCLDFTCKNDCSNRGKCVGPNVCKCKDSWSGPDCSFLLVEPKFETDASGGDGDDPAIWISPYSGNKSMVITTTKSSEGAGLAVFNLTGNLLQVMKAGQPNNVDVIYGMKAGQRTIDLAYAACREENTLCLFEITREGLLAEIPGGSQPTKDGYKVYGSCAYRSPSSGKQYLFVNSKSSEYLQYELTASSNGTLSTTLVRSFTGGSGGQPEGCVADEDAGVIFIGEEATGVWRYDAEPDGRNEGTMVARAGDGTLFADVEGLTLVPGKTASQGFLIVSCQGVSAFSVFRRAAPHEHVLTFTIGVSSDGRIDAVSNTDGVAAVGTRLSADFPHGLIVVHDDANQLPSRDETSPLTSFKLVSLKDVLGNEALADLKLLDEVDKAWGLDRLQNLGALEKNDWIPGVDVSVYLVNISYHHRYSLSDRASTKLNMVLRDVDENWLPSPQTRPIVNGLRRGWHKGRQMAKRGCDWNSGQVYTDRIVPSFVYQSDTSGPSWSHESPYLPPGWEEGSPCGANSLKHMAMRKSLLDQRLLTTLHFENFPWELARYLWDCLGRCERRTLHLWKIFATVYPLEFREIAPFYSLKASTKKMPLRDYSRLIHSPSLRWGTVFTISTHHADLHDLVEVSKITNLVALDITTPSLAQSTANQDDDAPITHLTDRVVRSWSELALAGEAFKNLRALMLHVQADISLRVFSYLDQFPSLEALIIVGCPQLADDSAKNVGRQHGWSTRRVNATNRTIYECYKAHITSANSADYSEGSKIRSLPLLEFSLGAPDVREYAKKQHQSVWFHRQIHKSNLELANSRKRTPDPDINGPARNDVKRLRDKPVPKGQKGINMAEEADWRRFPCTTQLTT</sequence>
<dbReference type="InterPro" id="IPR003431">
    <property type="entry name" value="B-propeller_Phytase"/>
</dbReference>
<dbReference type="PANTHER" id="PTHR14949">
    <property type="entry name" value="EGF-LIKE-DOMAIN, MULTIPLE 7, 8"/>
    <property type="match status" value="1"/>
</dbReference>
<dbReference type="InterPro" id="IPR013111">
    <property type="entry name" value="EGF_extracell"/>
</dbReference>
<dbReference type="InterPro" id="IPR050969">
    <property type="entry name" value="Dev_Signal_Modulators"/>
</dbReference>
<evidence type="ECO:0000256" key="4">
    <source>
        <dbReference type="SAM" id="MobiDB-lite"/>
    </source>
</evidence>
<dbReference type="STRING" id="544711.F0U5X4"/>
<evidence type="ECO:0000313" key="8">
    <source>
        <dbReference type="EMBL" id="EGC42209.1"/>
    </source>
</evidence>
<dbReference type="VEuPathDB" id="FungiDB:I7I53_06682"/>
<name>F0U5X4_AJEC8</name>
<dbReference type="Gene3D" id="2.120.10.30">
    <property type="entry name" value="TolB, C-terminal domain"/>
    <property type="match status" value="2"/>
</dbReference>
<feature type="disulfide bond" evidence="3">
    <location>
        <begin position="446"/>
        <end position="455"/>
    </location>
</feature>
<comment type="caution">
    <text evidence="3">Lacks conserved residue(s) required for the propagation of feature annotation.</text>
</comment>
<dbReference type="InterPro" id="IPR000742">
    <property type="entry name" value="EGF"/>
</dbReference>
<dbReference type="EMBL" id="DS990636">
    <property type="protein sequence ID" value="EGC42209.1"/>
    <property type="molecule type" value="Genomic_DNA"/>
</dbReference>
<dbReference type="PROSITE" id="PS00022">
    <property type="entry name" value="EGF_1"/>
    <property type="match status" value="1"/>
</dbReference>
<proteinExistence type="predicted"/>
<organism evidence="9">
    <name type="scientific">Ajellomyces capsulatus (strain H88)</name>
    <name type="common">Darling's disease fungus</name>
    <name type="synonym">Histoplasma capsulatum</name>
    <dbReference type="NCBI Taxonomy" id="544711"/>
    <lineage>
        <taxon>Eukaryota</taxon>
        <taxon>Fungi</taxon>
        <taxon>Dikarya</taxon>
        <taxon>Ascomycota</taxon>
        <taxon>Pezizomycotina</taxon>
        <taxon>Eurotiomycetes</taxon>
        <taxon>Eurotiomycetidae</taxon>
        <taxon>Onygenales</taxon>
        <taxon>Ajellomycetaceae</taxon>
        <taxon>Histoplasma</taxon>
    </lineage>
</organism>
<dbReference type="Pfam" id="PF02333">
    <property type="entry name" value="Phytase"/>
    <property type="match status" value="1"/>
</dbReference>
<dbReference type="PROSITE" id="PS50026">
    <property type="entry name" value="EGF_3"/>
    <property type="match status" value="1"/>
</dbReference>
<dbReference type="HOGENOM" id="CLU_263667_0_0_1"/>
<dbReference type="SUPFAM" id="SSF50956">
    <property type="entry name" value="Thermostable phytase (3-phytase)"/>
    <property type="match status" value="2"/>
</dbReference>
<dbReference type="OrthoDB" id="10045365at2759"/>
<feature type="compositionally biased region" description="Basic and acidic residues" evidence="4">
    <location>
        <begin position="1238"/>
        <end position="1248"/>
    </location>
</feature>
<keyword evidence="5" id="KW-0472">Membrane</keyword>